<accession>A0A1A9I0E3</accession>
<evidence type="ECO:0000313" key="1">
    <source>
        <dbReference type="EMBL" id="ANH80201.1"/>
    </source>
</evidence>
<proteinExistence type="predicted"/>
<dbReference type="AlphaFoldDB" id="A0A1A9I0E3"/>
<sequence length="69" mass="7710">MKSWWLLKEASLPEPVIAGLTKKECQPEPLIKAKSSESSDEAMTIILTGHPKDAFPDLFRDLFLLQGPD</sequence>
<reference evidence="1 2" key="1">
    <citation type="submission" date="2016-05" db="EMBL/GenBank/DDBJ databases">
        <title>Niabella ginsenosidivorans BS26 whole genome sequencing.</title>
        <authorList>
            <person name="Im W.T."/>
            <person name="Siddiqi M.Z."/>
        </authorList>
    </citation>
    <scope>NUCLEOTIDE SEQUENCE [LARGE SCALE GENOMIC DNA]</scope>
    <source>
        <strain evidence="1 2">BS26</strain>
    </source>
</reference>
<dbReference type="KEGG" id="nia:A8C56_03685"/>
<dbReference type="STRING" id="1176587.A8C56_03685"/>
<dbReference type="EMBL" id="CP015772">
    <property type="protein sequence ID" value="ANH80201.1"/>
    <property type="molecule type" value="Genomic_DNA"/>
</dbReference>
<gene>
    <name evidence="1" type="ORF">A8C56_03685</name>
</gene>
<protein>
    <submittedName>
        <fullName evidence="1">Uncharacterized protein</fullName>
    </submittedName>
</protein>
<name>A0A1A9I0E3_9BACT</name>
<organism evidence="1 2">
    <name type="scientific">Niabella ginsenosidivorans</name>
    <dbReference type="NCBI Taxonomy" id="1176587"/>
    <lineage>
        <taxon>Bacteria</taxon>
        <taxon>Pseudomonadati</taxon>
        <taxon>Bacteroidota</taxon>
        <taxon>Chitinophagia</taxon>
        <taxon>Chitinophagales</taxon>
        <taxon>Chitinophagaceae</taxon>
        <taxon>Niabella</taxon>
    </lineage>
</organism>
<dbReference type="Proteomes" id="UP000077667">
    <property type="component" value="Chromosome"/>
</dbReference>
<keyword evidence="2" id="KW-1185">Reference proteome</keyword>
<evidence type="ECO:0000313" key="2">
    <source>
        <dbReference type="Proteomes" id="UP000077667"/>
    </source>
</evidence>